<dbReference type="AlphaFoldDB" id="G2XP58"/>
<dbReference type="EMBL" id="FQ790247">
    <property type="protein sequence ID" value="CCD42664.1"/>
    <property type="molecule type" value="Genomic_DNA"/>
</dbReference>
<evidence type="ECO:0000313" key="2">
    <source>
        <dbReference type="Proteomes" id="UP000008177"/>
    </source>
</evidence>
<sequence length="92" mass="10749">MCEEHLLDFLLKMQQPHDPFHSWRSRRAVLDKETHLEGVEPPVLLLQRGVTNRSLNNERHSFNRSCKTYVSTEAVVLGKSQMQFETIACVFH</sequence>
<proteinExistence type="predicted"/>
<gene>
    <name evidence="1" type="ORF">BofuT4_uP074660.1</name>
</gene>
<protein>
    <submittedName>
        <fullName evidence="1">Uncharacterized protein</fullName>
    </submittedName>
</protein>
<accession>G2XP58</accession>
<dbReference type="HOGENOM" id="CLU_2412997_0_0_1"/>
<reference evidence="2" key="1">
    <citation type="journal article" date="2011" name="PLoS Genet.">
        <title>Genomic analysis of the necrotrophic fungal pathogens Sclerotinia sclerotiorum and Botrytis cinerea.</title>
        <authorList>
            <person name="Amselem J."/>
            <person name="Cuomo C.A."/>
            <person name="van Kan J.A."/>
            <person name="Viaud M."/>
            <person name="Benito E.P."/>
            <person name="Couloux A."/>
            <person name="Coutinho P.M."/>
            <person name="de Vries R.P."/>
            <person name="Dyer P.S."/>
            <person name="Fillinger S."/>
            <person name="Fournier E."/>
            <person name="Gout L."/>
            <person name="Hahn M."/>
            <person name="Kohn L."/>
            <person name="Lapalu N."/>
            <person name="Plummer K.M."/>
            <person name="Pradier J.M."/>
            <person name="Quevillon E."/>
            <person name="Sharon A."/>
            <person name="Simon A."/>
            <person name="ten Have A."/>
            <person name="Tudzynski B."/>
            <person name="Tudzynski P."/>
            <person name="Wincker P."/>
            <person name="Andrew M."/>
            <person name="Anthouard V."/>
            <person name="Beever R.E."/>
            <person name="Beffa R."/>
            <person name="Benoit I."/>
            <person name="Bouzid O."/>
            <person name="Brault B."/>
            <person name="Chen Z."/>
            <person name="Choquer M."/>
            <person name="Collemare J."/>
            <person name="Cotton P."/>
            <person name="Danchin E.G."/>
            <person name="Da Silva C."/>
            <person name="Gautier A."/>
            <person name="Giraud C."/>
            <person name="Giraud T."/>
            <person name="Gonzalez C."/>
            <person name="Grossetete S."/>
            <person name="Guldener U."/>
            <person name="Henrissat B."/>
            <person name="Howlett B.J."/>
            <person name="Kodira C."/>
            <person name="Kretschmer M."/>
            <person name="Lappartient A."/>
            <person name="Leroch M."/>
            <person name="Levis C."/>
            <person name="Mauceli E."/>
            <person name="Neuveglise C."/>
            <person name="Oeser B."/>
            <person name="Pearson M."/>
            <person name="Poulain J."/>
            <person name="Poussereau N."/>
            <person name="Quesneville H."/>
            <person name="Rascle C."/>
            <person name="Schumacher J."/>
            <person name="Segurens B."/>
            <person name="Sexton A."/>
            <person name="Silva E."/>
            <person name="Sirven C."/>
            <person name="Soanes D.M."/>
            <person name="Talbot N.J."/>
            <person name="Templeton M."/>
            <person name="Yandava C."/>
            <person name="Yarden O."/>
            <person name="Zeng Q."/>
            <person name="Rollins J.A."/>
            <person name="Lebrun M.H."/>
            <person name="Dickman M."/>
        </authorList>
    </citation>
    <scope>NUCLEOTIDE SEQUENCE [LARGE SCALE GENOMIC DNA]</scope>
    <source>
        <strain evidence="2">T4</strain>
    </source>
</reference>
<dbReference type="Proteomes" id="UP000008177">
    <property type="component" value="Unplaced contigs"/>
</dbReference>
<dbReference type="InParanoid" id="G2XP58"/>
<evidence type="ECO:0000313" key="1">
    <source>
        <dbReference type="EMBL" id="CCD42664.1"/>
    </source>
</evidence>
<name>G2XP58_BOTF4</name>
<organism evidence="1 2">
    <name type="scientific">Botryotinia fuckeliana (strain T4)</name>
    <name type="common">Noble rot fungus</name>
    <name type="synonym">Botrytis cinerea</name>
    <dbReference type="NCBI Taxonomy" id="999810"/>
    <lineage>
        <taxon>Eukaryota</taxon>
        <taxon>Fungi</taxon>
        <taxon>Dikarya</taxon>
        <taxon>Ascomycota</taxon>
        <taxon>Pezizomycotina</taxon>
        <taxon>Leotiomycetes</taxon>
        <taxon>Helotiales</taxon>
        <taxon>Sclerotiniaceae</taxon>
        <taxon>Botrytis</taxon>
    </lineage>
</organism>